<comment type="caution">
    <text evidence="2">The sequence shown here is derived from an EMBL/GenBank/DDBJ whole genome shotgun (WGS) entry which is preliminary data.</text>
</comment>
<dbReference type="AlphaFoldDB" id="A0A0A1YYX3"/>
<keyword evidence="1" id="KW-0472">Membrane</keyword>
<reference evidence="2 3" key="1">
    <citation type="journal article" date="2013" name="Genome Announc.">
        <title>Draft Genome Sequence of Pseudomonas fluorescens LMG 5329, a White Line-Inducing Principle-Producing Bioindicator for the Mushroom Pathogen Pseudomonas tolaasii.</title>
        <authorList>
            <person name="Ghequire M.G."/>
            <person name="Rokni-Zadeh H."/>
            <person name="Zarrineh P."/>
            <person name="De Mot R."/>
        </authorList>
    </citation>
    <scope>NUCLEOTIDE SEQUENCE [LARGE SCALE GENOMIC DNA]</scope>
    <source>
        <strain evidence="2 3">LMG 5329</strain>
    </source>
</reference>
<protein>
    <submittedName>
        <fullName evidence="2">ABC transporter permease</fullName>
    </submittedName>
</protein>
<organism evidence="2 3">
    <name type="scientific">Pseudomonas fluorescens LMG 5329</name>
    <dbReference type="NCBI Taxonomy" id="1324332"/>
    <lineage>
        <taxon>Bacteria</taxon>
        <taxon>Pseudomonadati</taxon>
        <taxon>Pseudomonadota</taxon>
        <taxon>Gammaproteobacteria</taxon>
        <taxon>Pseudomonadales</taxon>
        <taxon>Pseudomonadaceae</taxon>
        <taxon>Pseudomonas</taxon>
    </lineage>
</organism>
<evidence type="ECO:0000313" key="2">
    <source>
        <dbReference type="EMBL" id="KGE66061.1"/>
    </source>
</evidence>
<keyword evidence="1" id="KW-0812">Transmembrane</keyword>
<evidence type="ECO:0000313" key="3">
    <source>
        <dbReference type="Proteomes" id="UP000030060"/>
    </source>
</evidence>
<dbReference type="EMBL" id="ASGY01000155">
    <property type="protein sequence ID" value="KGE66061.1"/>
    <property type="molecule type" value="Genomic_DNA"/>
</dbReference>
<dbReference type="OrthoDB" id="9794512at2"/>
<feature type="transmembrane region" description="Helical" evidence="1">
    <location>
        <begin position="219"/>
        <end position="238"/>
    </location>
</feature>
<name>A0A0A1YYX3_PSEFL</name>
<evidence type="ECO:0000256" key="1">
    <source>
        <dbReference type="SAM" id="Phobius"/>
    </source>
</evidence>
<feature type="transmembrane region" description="Helical" evidence="1">
    <location>
        <begin position="56"/>
        <end position="74"/>
    </location>
</feature>
<sequence>MKLLPIIFKRQLASYACTPSTYLHIAVFLILSVALGKYISPWPEQNISDLQVFFQFHPWLYLLLIPALATQLWADESSTGFLGLMKTMPITTYEWVIGKFLAAWFIAGAALFLMSPLVIIANYLGRADNSVIASQFFVSWLLAGSYLSVGCFICAFVRQRTVIFVLTLGLLLTASGLSSILDALEHQAPIGLIDSLAALSPTLRFSNIDDGKLTLRDTLYFISMIFAFLAATIVTLNYKHS</sequence>
<feature type="transmembrane region" description="Helical" evidence="1">
    <location>
        <begin position="95"/>
        <end position="124"/>
    </location>
</feature>
<accession>A0A0A1YYX3</accession>
<gene>
    <name evidence="2" type="ORF">K814_0120655</name>
</gene>
<keyword evidence="1" id="KW-1133">Transmembrane helix</keyword>
<feature type="transmembrane region" description="Helical" evidence="1">
    <location>
        <begin position="162"/>
        <end position="181"/>
    </location>
</feature>
<dbReference type="RefSeq" id="WP_038848556.1">
    <property type="nucleotide sequence ID" value="NZ_ASGY01000155.1"/>
</dbReference>
<feature type="transmembrane region" description="Helical" evidence="1">
    <location>
        <begin position="12"/>
        <end position="36"/>
    </location>
</feature>
<dbReference type="Proteomes" id="UP000030060">
    <property type="component" value="Unassembled WGS sequence"/>
</dbReference>
<feature type="transmembrane region" description="Helical" evidence="1">
    <location>
        <begin position="136"/>
        <end position="157"/>
    </location>
</feature>
<proteinExistence type="predicted"/>